<dbReference type="AlphaFoldDB" id="A0A432ZMN4"/>
<dbReference type="Gene3D" id="2.20.25.10">
    <property type="match status" value="1"/>
</dbReference>
<name>A0A432ZMN4_9GAMM</name>
<dbReference type="InterPro" id="IPR005651">
    <property type="entry name" value="Trm112-like"/>
</dbReference>
<sequence>MSIEPELLAILACPQCKGKLVYLKQAEPAALICRGCQLSFPVENDIPQLILTAATELSRAELEQLPS</sequence>
<reference evidence="2 3" key="1">
    <citation type="journal article" date="2011" name="Front. Microbiol.">
        <title>Genomic signatures of strain selection and enhancement in Bacillus atrophaeus var. globigii, a historical biowarfare simulant.</title>
        <authorList>
            <person name="Gibbons H.S."/>
            <person name="Broomall S.M."/>
            <person name="McNew L.A."/>
            <person name="Daligault H."/>
            <person name="Chapman C."/>
            <person name="Bruce D."/>
            <person name="Karavis M."/>
            <person name="Krepps M."/>
            <person name="McGregor P.A."/>
            <person name="Hong C."/>
            <person name="Park K.H."/>
            <person name="Akmal A."/>
            <person name="Feldman A."/>
            <person name="Lin J.S."/>
            <person name="Chang W.E."/>
            <person name="Higgs B.W."/>
            <person name="Demirev P."/>
            <person name="Lindquist J."/>
            <person name="Liem A."/>
            <person name="Fochler E."/>
            <person name="Read T.D."/>
            <person name="Tapia R."/>
            <person name="Johnson S."/>
            <person name="Bishop-Lilly K.A."/>
            <person name="Detter C."/>
            <person name="Han C."/>
            <person name="Sozhamannan S."/>
            <person name="Rosenzweig C.N."/>
            <person name="Skowronski E.W."/>
        </authorList>
    </citation>
    <scope>NUCLEOTIDE SEQUENCE [LARGE SCALE GENOMIC DNA]</scope>
    <source>
        <strain evidence="2 3">PIT1</strain>
    </source>
</reference>
<dbReference type="EMBL" id="PIQG01000001">
    <property type="protein sequence ID" value="RUO79149.1"/>
    <property type="molecule type" value="Genomic_DNA"/>
</dbReference>
<organism evidence="2 3">
    <name type="scientific">Pseudidiomarina taiwanensis</name>
    <dbReference type="NCBI Taxonomy" id="337250"/>
    <lineage>
        <taxon>Bacteria</taxon>
        <taxon>Pseudomonadati</taxon>
        <taxon>Pseudomonadota</taxon>
        <taxon>Gammaproteobacteria</taxon>
        <taxon>Alteromonadales</taxon>
        <taxon>Idiomarinaceae</taxon>
        <taxon>Pseudidiomarina</taxon>
    </lineage>
</organism>
<dbReference type="Proteomes" id="UP000288279">
    <property type="component" value="Unassembled WGS sequence"/>
</dbReference>
<comment type="similarity">
    <text evidence="1">Belongs to the UPF0434 family.</text>
</comment>
<accession>A0A432ZMN4</accession>
<proteinExistence type="inferred from homology"/>
<dbReference type="OrthoDB" id="9812205at2"/>
<protein>
    <recommendedName>
        <fullName evidence="1">UPF0434 protein CWI83_01155</fullName>
    </recommendedName>
</protein>
<comment type="caution">
    <text evidence="2">The sequence shown here is derived from an EMBL/GenBank/DDBJ whole genome shotgun (WGS) entry which is preliminary data.</text>
</comment>
<keyword evidence="3" id="KW-1185">Reference proteome</keyword>
<dbReference type="HAMAP" id="MF_01187">
    <property type="entry name" value="UPF0434"/>
    <property type="match status" value="1"/>
</dbReference>
<dbReference type="GO" id="GO:0005829">
    <property type="term" value="C:cytosol"/>
    <property type="evidence" value="ECO:0007669"/>
    <property type="project" value="TreeGrafter"/>
</dbReference>
<evidence type="ECO:0000256" key="1">
    <source>
        <dbReference type="HAMAP-Rule" id="MF_01187"/>
    </source>
</evidence>
<evidence type="ECO:0000313" key="3">
    <source>
        <dbReference type="Proteomes" id="UP000288279"/>
    </source>
</evidence>
<gene>
    <name evidence="2" type="ORF">CWI83_01155</name>
</gene>
<dbReference type="PANTHER" id="PTHR33505:SF4">
    <property type="entry name" value="PROTEIN PREY, MITOCHONDRIAL"/>
    <property type="match status" value="1"/>
</dbReference>
<dbReference type="Pfam" id="PF03966">
    <property type="entry name" value="Trm112p"/>
    <property type="match status" value="1"/>
</dbReference>
<dbReference type="SUPFAM" id="SSF158997">
    <property type="entry name" value="Trm112p-like"/>
    <property type="match status" value="1"/>
</dbReference>
<dbReference type="PANTHER" id="PTHR33505">
    <property type="entry name" value="ZGC:162634"/>
    <property type="match status" value="1"/>
</dbReference>
<evidence type="ECO:0000313" key="2">
    <source>
        <dbReference type="EMBL" id="RUO79149.1"/>
    </source>
</evidence>
<dbReference type="RefSeq" id="WP_126824561.1">
    <property type="nucleotide sequence ID" value="NZ_PIQG01000001.1"/>
</dbReference>